<feature type="region of interest" description="Disordered" evidence="2">
    <location>
        <begin position="1"/>
        <end position="29"/>
    </location>
</feature>
<feature type="region of interest" description="Disordered" evidence="2">
    <location>
        <begin position="134"/>
        <end position="166"/>
    </location>
</feature>
<feature type="coiled-coil region" evidence="1">
    <location>
        <begin position="175"/>
        <end position="202"/>
    </location>
</feature>
<dbReference type="OrthoDB" id="3225650at2759"/>
<sequence>MSRSTAPTSPSIPTPSISASPQAADGAPNEAFEALIDLLASDGIDDAPPASAVPRRARSTSGGAVLRDASGRLDFEKICSMFEGQNLTASQGGAPVGSIAPDQQVPDSLGESVKTGVDDRRDCQVENAAALQENPVTSTVQDSVPDRNGRPDGDNTFHSNDAPRLPDVLTTPFSFDQLNDALDSAHDEMRTLHRQYDELRTLVAERFGKGKKLGGLEQKMTQKVEREAQVKDSAAPSDLRVPDTTAQNGAETGSQIVIEGSSDHDPKQGGDDNLATEIARLSEEDAKRALTAIASMTNVRPSLLLSEDFGSAPSKLSPRTRGNLGLQDISRALDFVERVDEIVWRRSSIPINSSLDPVFSAGNVEGLLSRLELWERMVRRSSV</sequence>
<dbReference type="Proteomes" id="UP000054217">
    <property type="component" value="Unassembled WGS sequence"/>
</dbReference>
<dbReference type="InParanoid" id="A0A0C3NSR2"/>
<accession>A0A0C3NSR2</accession>
<dbReference type="AlphaFoldDB" id="A0A0C3NSR2"/>
<feature type="compositionally biased region" description="Basic and acidic residues" evidence="2">
    <location>
        <begin position="144"/>
        <end position="155"/>
    </location>
</feature>
<evidence type="ECO:0000313" key="3">
    <source>
        <dbReference type="EMBL" id="KIO03905.1"/>
    </source>
</evidence>
<keyword evidence="1" id="KW-0175">Coiled coil</keyword>
<keyword evidence="4" id="KW-1185">Reference proteome</keyword>
<organism evidence="3 4">
    <name type="scientific">Pisolithus tinctorius Marx 270</name>
    <dbReference type="NCBI Taxonomy" id="870435"/>
    <lineage>
        <taxon>Eukaryota</taxon>
        <taxon>Fungi</taxon>
        <taxon>Dikarya</taxon>
        <taxon>Basidiomycota</taxon>
        <taxon>Agaricomycotina</taxon>
        <taxon>Agaricomycetes</taxon>
        <taxon>Agaricomycetidae</taxon>
        <taxon>Boletales</taxon>
        <taxon>Sclerodermatineae</taxon>
        <taxon>Pisolithaceae</taxon>
        <taxon>Pisolithus</taxon>
    </lineage>
</organism>
<evidence type="ECO:0000256" key="1">
    <source>
        <dbReference type="SAM" id="Coils"/>
    </source>
</evidence>
<name>A0A0C3NSR2_PISTI</name>
<gene>
    <name evidence="3" type="ORF">M404DRAFT_1001075</name>
</gene>
<proteinExistence type="predicted"/>
<reference evidence="3 4" key="1">
    <citation type="submission" date="2014-04" db="EMBL/GenBank/DDBJ databases">
        <authorList>
            <consortium name="DOE Joint Genome Institute"/>
            <person name="Kuo A."/>
            <person name="Kohler A."/>
            <person name="Costa M.D."/>
            <person name="Nagy L.G."/>
            <person name="Floudas D."/>
            <person name="Copeland A."/>
            <person name="Barry K.W."/>
            <person name="Cichocki N."/>
            <person name="Veneault-Fourrey C."/>
            <person name="LaButti K."/>
            <person name="Lindquist E.A."/>
            <person name="Lipzen A."/>
            <person name="Lundell T."/>
            <person name="Morin E."/>
            <person name="Murat C."/>
            <person name="Sun H."/>
            <person name="Tunlid A."/>
            <person name="Henrissat B."/>
            <person name="Grigoriev I.V."/>
            <person name="Hibbett D.S."/>
            <person name="Martin F."/>
            <person name="Nordberg H.P."/>
            <person name="Cantor M.N."/>
            <person name="Hua S.X."/>
        </authorList>
    </citation>
    <scope>NUCLEOTIDE SEQUENCE [LARGE SCALE GENOMIC DNA]</scope>
    <source>
        <strain evidence="3 4">Marx 270</strain>
    </source>
</reference>
<evidence type="ECO:0000313" key="4">
    <source>
        <dbReference type="Proteomes" id="UP000054217"/>
    </source>
</evidence>
<feature type="compositionally biased region" description="Low complexity" evidence="2">
    <location>
        <begin position="1"/>
        <end position="21"/>
    </location>
</feature>
<dbReference type="HOGENOM" id="CLU_721824_0_0_1"/>
<reference evidence="4" key="2">
    <citation type="submission" date="2015-01" db="EMBL/GenBank/DDBJ databases">
        <title>Evolutionary Origins and Diversification of the Mycorrhizal Mutualists.</title>
        <authorList>
            <consortium name="DOE Joint Genome Institute"/>
            <consortium name="Mycorrhizal Genomics Consortium"/>
            <person name="Kohler A."/>
            <person name="Kuo A."/>
            <person name="Nagy L.G."/>
            <person name="Floudas D."/>
            <person name="Copeland A."/>
            <person name="Barry K.W."/>
            <person name="Cichocki N."/>
            <person name="Veneault-Fourrey C."/>
            <person name="LaButti K."/>
            <person name="Lindquist E.A."/>
            <person name="Lipzen A."/>
            <person name="Lundell T."/>
            <person name="Morin E."/>
            <person name="Murat C."/>
            <person name="Riley R."/>
            <person name="Ohm R."/>
            <person name="Sun H."/>
            <person name="Tunlid A."/>
            <person name="Henrissat B."/>
            <person name="Grigoriev I.V."/>
            <person name="Hibbett D.S."/>
            <person name="Martin F."/>
        </authorList>
    </citation>
    <scope>NUCLEOTIDE SEQUENCE [LARGE SCALE GENOMIC DNA]</scope>
    <source>
        <strain evidence="4">Marx 270</strain>
    </source>
</reference>
<protein>
    <submittedName>
        <fullName evidence="3">Uncharacterized protein</fullName>
    </submittedName>
</protein>
<evidence type="ECO:0000256" key="2">
    <source>
        <dbReference type="SAM" id="MobiDB-lite"/>
    </source>
</evidence>
<feature type="region of interest" description="Disordered" evidence="2">
    <location>
        <begin position="227"/>
        <end position="251"/>
    </location>
</feature>
<dbReference type="EMBL" id="KN831974">
    <property type="protein sequence ID" value="KIO03905.1"/>
    <property type="molecule type" value="Genomic_DNA"/>
</dbReference>